<comment type="caution">
    <text evidence="7">The sequence shown here is derived from an EMBL/GenBank/DDBJ whole genome shotgun (WGS) entry which is preliminary data.</text>
</comment>
<evidence type="ECO:0000256" key="3">
    <source>
        <dbReference type="ARBA" id="ARBA00022989"/>
    </source>
</evidence>
<protein>
    <recommendedName>
        <fullName evidence="6">MARVEL domain-containing protein</fullName>
    </recommendedName>
</protein>
<comment type="subcellular location">
    <subcellularLocation>
        <location evidence="1">Membrane</location>
        <topology evidence="1">Multi-pass membrane protein</topology>
    </subcellularLocation>
</comment>
<keyword evidence="2 5" id="KW-0812">Transmembrane</keyword>
<dbReference type="PANTHER" id="PTHR37451">
    <property type="entry name" value="MARVEL DOMAIN"/>
    <property type="match status" value="1"/>
</dbReference>
<feature type="transmembrane region" description="Helical" evidence="5">
    <location>
        <begin position="12"/>
        <end position="31"/>
    </location>
</feature>
<dbReference type="Proteomes" id="UP000566819">
    <property type="component" value="Unassembled WGS sequence"/>
</dbReference>
<keyword evidence="4 5" id="KW-0472">Membrane</keyword>
<dbReference type="Pfam" id="PF01284">
    <property type="entry name" value="MARVEL"/>
    <property type="match status" value="1"/>
</dbReference>
<keyword evidence="3 5" id="KW-1133">Transmembrane helix</keyword>
<feature type="domain" description="MARVEL" evidence="6">
    <location>
        <begin position="7"/>
        <end position="129"/>
    </location>
</feature>
<feature type="transmembrane region" description="Helical" evidence="5">
    <location>
        <begin position="118"/>
        <end position="138"/>
    </location>
</feature>
<organism evidence="7 8">
    <name type="scientific">Cudoniella acicularis</name>
    <dbReference type="NCBI Taxonomy" id="354080"/>
    <lineage>
        <taxon>Eukaryota</taxon>
        <taxon>Fungi</taxon>
        <taxon>Dikarya</taxon>
        <taxon>Ascomycota</taxon>
        <taxon>Pezizomycotina</taxon>
        <taxon>Leotiomycetes</taxon>
        <taxon>Helotiales</taxon>
        <taxon>Tricladiaceae</taxon>
        <taxon>Cudoniella</taxon>
    </lineage>
</organism>
<dbReference type="PANTHER" id="PTHR37451:SF5">
    <property type="entry name" value="MARVEL DOMAIN-CONTAINING PROTEIN"/>
    <property type="match status" value="1"/>
</dbReference>
<reference evidence="7 8" key="1">
    <citation type="submission" date="2020-03" db="EMBL/GenBank/DDBJ databases">
        <title>Draft Genome Sequence of Cudoniella acicularis.</title>
        <authorList>
            <person name="Buettner E."/>
            <person name="Kellner H."/>
        </authorList>
    </citation>
    <scope>NUCLEOTIDE SEQUENCE [LARGE SCALE GENOMIC DNA]</scope>
    <source>
        <strain evidence="7 8">DSM 108380</strain>
    </source>
</reference>
<evidence type="ECO:0000256" key="2">
    <source>
        <dbReference type="ARBA" id="ARBA00022692"/>
    </source>
</evidence>
<dbReference type="InterPro" id="IPR008253">
    <property type="entry name" value="Marvel"/>
</dbReference>
<gene>
    <name evidence="7" type="ORF">G7Y89_g14559</name>
</gene>
<evidence type="ECO:0000259" key="6">
    <source>
        <dbReference type="Pfam" id="PF01284"/>
    </source>
</evidence>
<evidence type="ECO:0000313" key="8">
    <source>
        <dbReference type="Proteomes" id="UP000566819"/>
    </source>
</evidence>
<evidence type="ECO:0000256" key="4">
    <source>
        <dbReference type="ARBA" id="ARBA00023136"/>
    </source>
</evidence>
<proteinExistence type="predicted"/>
<dbReference type="AlphaFoldDB" id="A0A8H4R192"/>
<feature type="transmembrane region" description="Helical" evidence="5">
    <location>
        <begin position="74"/>
        <end position="98"/>
    </location>
</feature>
<keyword evidence="8" id="KW-1185">Reference proteome</keyword>
<dbReference type="GO" id="GO:0016020">
    <property type="term" value="C:membrane"/>
    <property type="evidence" value="ECO:0007669"/>
    <property type="project" value="UniProtKB-SubCell"/>
</dbReference>
<feature type="transmembrane region" description="Helical" evidence="5">
    <location>
        <begin position="43"/>
        <end position="62"/>
    </location>
</feature>
<evidence type="ECO:0000256" key="5">
    <source>
        <dbReference type="SAM" id="Phobius"/>
    </source>
</evidence>
<accession>A0A8H4R192</accession>
<evidence type="ECO:0000256" key="1">
    <source>
        <dbReference type="ARBA" id="ARBA00004141"/>
    </source>
</evidence>
<evidence type="ECO:0000313" key="7">
    <source>
        <dbReference type="EMBL" id="KAF4621514.1"/>
    </source>
</evidence>
<dbReference type="EMBL" id="JAAMPI010001961">
    <property type="protein sequence ID" value="KAF4621514.1"/>
    <property type="molecule type" value="Genomic_DNA"/>
</dbReference>
<dbReference type="OrthoDB" id="2117453at2759"/>
<sequence length="163" mass="17940">MALGLMLPFRIAQFFFSVVVIILSGYVARWYDTDTLTASPSQVNFLIFVPLFSFVSIAYLEITPRLAPRASHPYAHLALEAMNTLFYFAGFIALAVFLGKLLFCRGSVCAAARVDAVFAAFNWLLWSGSSAIVALQIFKGGFKNIKNEKSTGPMSQVPIQNQA</sequence>
<name>A0A8H4R192_9HELO</name>